<dbReference type="EMBL" id="KQ983017">
    <property type="protein sequence ID" value="KYQ48229.1"/>
    <property type="molecule type" value="Genomic_DNA"/>
</dbReference>
<protein>
    <submittedName>
        <fullName evidence="2">THAP domain-containing protein 9</fullName>
    </submittedName>
</protein>
<sequence>MQVRKLKEEIKNLKMQCAKADIQAIETAMMKLPLNQRLCVKTCFEAAKANGKHGVRYTTDWIYEYLLLRIKSKKVYNHLRRHNLMALPSADTLNNYMKTIKGCYGFQESTFRLLKEKMLKMELSDVRGALLLDEMKLSKAVAFNPSNLKVNGFTNLGQFTENNKKKKRGDHALVFMFQPFKGKWVQALGCFLSLGSASGTILNKLVTECIILVENTGFKIDVVSSDGASWNRNMWNKFGVTITQP</sequence>
<gene>
    <name evidence="2" type="ORF">ALC60_12733</name>
</gene>
<organism evidence="2 3">
    <name type="scientific">Mycetomoellerius zeteki</name>
    <dbReference type="NCBI Taxonomy" id="64791"/>
    <lineage>
        <taxon>Eukaryota</taxon>
        <taxon>Metazoa</taxon>
        <taxon>Ecdysozoa</taxon>
        <taxon>Arthropoda</taxon>
        <taxon>Hexapoda</taxon>
        <taxon>Insecta</taxon>
        <taxon>Pterygota</taxon>
        <taxon>Neoptera</taxon>
        <taxon>Endopterygota</taxon>
        <taxon>Hymenoptera</taxon>
        <taxon>Apocrita</taxon>
        <taxon>Aculeata</taxon>
        <taxon>Formicoidea</taxon>
        <taxon>Formicidae</taxon>
        <taxon>Myrmicinae</taxon>
        <taxon>Mycetomoellerius</taxon>
    </lineage>
</organism>
<dbReference type="AlphaFoldDB" id="A0A151WK26"/>
<name>A0A151WK26_9HYME</name>
<dbReference type="STRING" id="64791.A0A151WK26"/>
<accession>A0A151WK26</accession>
<reference evidence="2 3" key="1">
    <citation type="submission" date="2015-09" db="EMBL/GenBank/DDBJ databases">
        <title>Trachymyrmex zeteki WGS genome.</title>
        <authorList>
            <person name="Nygaard S."/>
            <person name="Hu H."/>
            <person name="Boomsma J."/>
            <person name="Zhang G."/>
        </authorList>
    </citation>
    <scope>NUCLEOTIDE SEQUENCE [LARGE SCALE GENOMIC DNA]</scope>
    <source>
        <strain evidence="2">Tzet28-1</strain>
        <tissue evidence="2">Whole body</tissue>
    </source>
</reference>
<evidence type="ECO:0000313" key="3">
    <source>
        <dbReference type="Proteomes" id="UP000075809"/>
    </source>
</evidence>
<keyword evidence="3" id="KW-1185">Reference proteome</keyword>
<dbReference type="Proteomes" id="UP000075809">
    <property type="component" value="Unassembled WGS sequence"/>
</dbReference>
<feature type="domain" description="Transposable element P transposase-like RNase H" evidence="1">
    <location>
        <begin position="104"/>
        <end position="239"/>
    </location>
</feature>
<dbReference type="Pfam" id="PF21787">
    <property type="entry name" value="TNP-like_RNaseH_N"/>
    <property type="match status" value="1"/>
</dbReference>
<proteinExistence type="predicted"/>
<evidence type="ECO:0000259" key="1">
    <source>
        <dbReference type="Pfam" id="PF21787"/>
    </source>
</evidence>
<dbReference type="InterPro" id="IPR048365">
    <property type="entry name" value="TNP-like_RNaseH_N"/>
</dbReference>
<evidence type="ECO:0000313" key="2">
    <source>
        <dbReference type="EMBL" id="KYQ48229.1"/>
    </source>
</evidence>